<dbReference type="AlphaFoldDB" id="A0A1H3QSE9"/>
<evidence type="ECO:0000256" key="9">
    <source>
        <dbReference type="SAM" id="SignalP"/>
    </source>
</evidence>
<feature type="domain" description="Peptidase M43 pregnancy-associated plasma-A" evidence="10">
    <location>
        <begin position="202"/>
        <end position="283"/>
    </location>
</feature>
<evidence type="ECO:0000256" key="1">
    <source>
        <dbReference type="ARBA" id="ARBA00008721"/>
    </source>
</evidence>
<evidence type="ECO:0000259" key="10">
    <source>
        <dbReference type="Pfam" id="PF05572"/>
    </source>
</evidence>
<evidence type="ECO:0000256" key="6">
    <source>
        <dbReference type="ARBA" id="ARBA00022833"/>
    </source>
</evidence>
<dbReference type="GO" id="GO:0006508">
    <property type="term" value="P:proteolysis"/>
    <property type="evidence" value="ECO:0007669"/>
    <property type="project" value="UniProtKB-KW"/>
</dbReference>
<comment type="similarity">
    <text evidence="1">Belongs to the peptidase M43B family.</text>
</comment>
<keyword evidence="12" id="KW-1185">Reference proteome</keyword>
<organism evidence="11 12">
    <name type="scientific">Amycolatopsis xylanica</name>
    <dbReference type="NCBI Taxonomy" id="589385"/>
    <lineage>
        <taxon>Bacteria</taxon>
        <taxon>Bacillati</taxon>
        <taxon>Actinomycetota</taxon>
        <taxon>Actinomycetes</taxon>
        <taxon>Pseudonocardiales</taxon>
        <taxon>Pseudonocardiaceae</taxon>
        <taxon>Amycolatopsis</taxon>
    </lineage>
</organism>
<dbReference type="OrthoDB" id="6278496at2"/>
<dbReference type="CDD" id="cd04275">
    <property type="entry name" value="ZnMc_pappalysin_like"/>
    <property type="match status" value="1"/>
</dbReference>
<dbReference type="SUPFAM" id="SSF55486">
    <property type="entry name" value="Metalloproteases ('zincins'), catalytic domain"/>
    <property type="match status" value="1"/>
</dbReference>
<dbReference type="RefSeq" id="WP_091296992.1">
    <property type="nucleotide sequence ID" value="NZ_FNON01000010.1"/>
</dbReference>
<feature type="signal peptide" evidence="9">
    <location>
        <begin position="1"/>
        <end position="23"/>
    </location>
</feature>
<evidence type="ECO:0000313" key="12">
    <source>
        <dbReference type="Proteomes" id="UP000199515"/>
    </source>
</evidence>
<reference evidence="11 12" key="1">
    <citation type="submission" date="2016-10" db="EMBL/GenBank/DDBJ databases">
        <authorList>
            <person name="de Groot N.N."/>
        </authorList>
    </citation>
    <scope>NUCLEOTIDE SEQUENCE [LARGE SCALE GENOMIC DNA]</scope>
    <source>
        <strain evidence="11 12">CPCC 202699</strain>
    </source>
</reference>
<keyword evidence="4 9" id="KW-0732">Signal</keyword>
<dbReference type="Proteomes" id="UP000199515">
    <property type="component" value="Unassembled WGS sequence"/>
</dbReference>
<dbReference type="PANTHER" id="PTHR47466">
    <property type="match status" value="1"/>
</dbReference>
<gene>
    <name evidence="11" type="ORF">SAMN05421504_11052</name>
</gene>
<dbReference type="PANTHER" id="PTHR47466:SF1">
    <property type="entry name" value="METALLOPROTEASE MEP1 (AFU_ORTHOLOGUE AFUA_1G07730)-RELATED"/>
    <property type="match status" value="1"/>
</dbReference>
<dbReference type="EMBL" id="FNON01000010">
    <property type="protein sequence ID" value="SDZ16193.1"/>
    <property type="molecule type" value="Genomic_DNA"/>
</dbReference>
<keyword evidence="6" id="KW-0862">Zinc</keyword>
<keyword evidence="5" id="KW-0378">Hydrolase</keyword>
<evidence type="ECO:0000256" key="5">
    <source>
        <dbReference type="ARBA" id="ARBA00022801"/>
    </source>
</evidence>
<dbReference type="Pfam" id="PF05572">
    <property type="entry name" value="Peptidase_M43"/>
    <property type="match status" value="1"/>
</dbReference>
<dbReference type="Gene3D" id="3.40.390.10">
    <property type="entry name" value="Collagenase (Catalytic Domain)"/>
    <property type="match status" value="1"/>
</dbReference>
<dbReference type="InterPro" id="IPR024079">
    <property type="entry name" value="MetalloPept_cat_dom_sf"/>
</dbReference>
<dbReference type="STRING" id="589385.SAMN05421504_11052"/>
<keyword evidence="2" id="KW-0645">Protease</keyword>
<sequence>MRPAHVVAISALALTFLAVPNSAGGAAEDGCVTPPDSAAARNRDGGLNDVGTVEAAVAELDFRARLALSPAPRVVAETIPVHFHVITDGPDGKVSDADIGKQIAVLNKDFGGTGFKFDLKSVDRTDDADWFGVKPDSSTELAMKQGLRRGGAGALNLYTAKPESRILGWATFPWEYTARPRKDGVVLAYNTLPGGVAPFDLGKTATHEVGHWMGLLHTFQGGCKAPGDYVDDTPYERSAATGCPKGRDTCDKPGLDPIHNYMDYSDDACLNRFSDGQIDRMKDQWKAYRA</sequence>
<dbReference type="GO" id="GO:0046872">
    <property type="term" value="F:metal ion binding"/>
    <property type="evidence" value="ECO:0007669"/>
    <property type="project" value="UniProtKB-KW"/>
</dbReference>
<name>A0A1H3QSE9_9PSEU</name>
<keyword evidence="8" id="KW-1015">Disulfide bond</keyword>
<protein>
    <submittedName>
        <fullName evidence="11">Pregnancy-associated plasma protein-A</fullName>
    </submittedName>
</protein>
<evidence type="ECO:0000256" key="8">
    <source>
        <dbReference type="ARBA" id="ARBA00023157"/>
    </source>
</evidence>
<evidence type="ECO:0000256" key="3">
    <source>
        <dbReference type="ARBA" id="ARBA00022723"/>
    </source>
</evidence>
<evidence type="ECO:0000256" key="2">
    <source>
        <dbReference type="ARBA" id="ARBA00022670"/>
    </source>
</evidence>
<evidence type="ECO:0000313" key="11">
    <source>
        <dbReference type="EMBL" id="SDZ16193.1"/>
    </source>
</evidence>
<keyword evidence="7" id="KW-0482">Metalloprotease</keyword>
<dbReference type="InterPro" id="IPR008754">
    <property type="entry name" value="Peptidase_M43"/>
</dbReference>
<dbReference type="GO" id="GO:0008237">
    <property type="term" value="F:metallopeptidase activity"/>
    <property type="evidence" value="ECO:0007669"/>
    <property type="project" value="UniProtKB-KW"/>
</dbReference>
<keyword evidence="3" id="KW-0479">Metal-binding</keyword>
<proteinExistence type="inferred from homology"/>
<evidence type="ECO:0000256" key="4">
    <source>
        <dbReference type="ARBA" id="ARBA00022729"/>
    </source>
</evidence>
<accession>A0A1H3QSE9</accession>
<feature type="chain" id="PRO_5038552024" evidence="9">
    <location>
        <begin position="24"/>
        <end position="290"/>
    </location>
</feature>
<evidence type="ECO:0000256" key="7">
    <source>
        <dbReference type="ARBA" id="ARBA00023049"/>
    </source>
</evidence>